<dbReference type="PROSITE" id="PS50056">
    <property type="entry name" value="TYR_PHOSPHATASE_2"/>
    <property type="match status" value="1"/>
</dbReference>
<comment type="caution">
    <text evidence="5">The sequence shown here is derived from an EMBL/GenBank/DDBJ whole genome shotgun (WGS) entry which is preliminary data.</text>
</comment>
<protein>
    <recommendedName>
        <fullName evidence="7">Protein-tyrosine phosphatase 2</fullName>
    </recommendedName>
</protein>
<dbReference type="EMBL" id="LASV01000275">
    <property type="protein sequence ID" value="KKA20287.1"/>
    <property type="molecule type" value="Genomic_DNA"/>
</dbReference>
<dbReference type="AlphaFoldDB" id="A0A0F4YPT6"/>
<feature type="region of interest" description="Disordered" evidence="2">
    <location>
        <begin position="189"/>
        <end position="302"/>
    </location>
</feature>
<evidence type="ECO:0008006" key="7">
    <source>
        <dbReference type="Google" id="ProtNLM"/>
    </source>
</evidence>
<dbReference type="PROSITE" id="PS00383">
    <property type="entry name" value="TYR_PHOSPHATASE_1"/>
    <property type="match status" value="1"/>
</dbReference>
<dbReference type="SMART" id="SM00194">
    <property type="entry name" value="PTPc"/>
    <property type="match status" value="1"/>
</dbReference>
<feature type="region of interest" description="Disordered" evidence="2">
    <location>
        <begin position="132"/>
        <end position="152"/>
    </location>
</feature>
<dbReference type="InterPro" id="IPR050348">
    <property type="entry name" value="Protein-Tyr_Phosphatase"/>
</dbReference>
<feature type="domain" description="Tyrosine specific protein phosphatases" evidence="4">
    <location>
        <begin position="527"/>
        <end position="608"/>
    </location>
</feature>
<dbReference type="InterPro" id="IPR029021">
    <property type="entry name" value="Prot-tyrosine_phosphatase-like"/>
</dbReference>
<feature type="compositionally biased region" description="Low complexity" evidence="2">
    <location>
        <begin position="209"/>
        <end position="219"/>
    </location>
</feature>
<evidence type="ECO:0000313" key="6">
    <source>
        <dbReference type="Proteomes" id="UP000053958"/>
    </source>
</evidence>
<reference evidence="5 6" key="1">
    <citation type="submission" date="2015-04" db="EMBL/GenBank/DDBJ databases">
        <authorList>
            <person name="Heijne W.H."/>
            <person name="Fedorova N.D."/>
            <person name="Nierman W.C."/>
            <person name="Vollebregt A.W."/>
            <person name="Zhao Z."/>
            <person name="Wu L."/>
            <person name="Kumar M."/>
            <person name="Stam H."/>
            <person name="van den Berg M.A."/>
            <person name="Pel H.J."/>
        </authorList>
    </citation>
    <scope>NUCLEOTIDE SEQUENCE [LARGE SCALE GENOMIC DNA]</scope>
    <source>
        <strain evidence="5 6">CBS 393.64</strain>
    </source>
</reference>
<proteinExistence type="inferred from homology"/>
<sequence length="680" mass="76307">MDLFVKPAHHPMEEWTRQQLVDAKKSRQIQGAGASRAAGRVYLRDGLPIPVDENRSQVSMFREKNSGDLFDGSLQTTEATKNEKASCARRPRLSSERTSYIELRAIHELIALLVRKTRGKGSRYVLDYQTRSGASSRVEPLPPPACFSKQPLPGRSVAPQLWKVGNLAAQRPPSSSRSCPDLSSLRISPQAANAADPESPVNSAREFTESPSRSSSPEAPSRRSRSRKLASTGKRASRKARSVLDRFRALHRRAAAKMAHSSIKVDTNVHGTKRGFSHDDDDETSSAGEREPVAAGGHPSLPPFLDLPVSEVRKKFEDLEWLQRARITEGAMANDPSHRWALETDPEVKARNRYFNVQAWANSRIHLKVPEGECDFINASPIVLKDSCTGQETRYIATQGPKDGIHVTHFWHMVYHETKEVAVIVMLTQTFEAGREKCAQYFPVDLEHPSMDLPVEPPDPFVNDETHHKINEDMLGKITLLESEFDEACRSEVRKLELKIGSQTKIVWHYLFAGWADYSKPEGENREALLRLIKQSASRSTPDNPRVVHCSAGVGRTGTFIALDHLLRELESGELLKATSCEEDPVFETVNQLREQRMMMVYNEMQLHFIYEVLREQSLRKLGVMSEGDPRTELRSPKVAKLSVDTDNTFSAKPELEPVPDRAATPTRSWSGTPEVSDNE</sequence>
<dbReference type="PROSITE" id="PS50055">
    <property type="entry name" value="TYR_PHOSPHATASE_PTP"/>
    <property type="match status" value="1"/>
</dbReference>
<dbReference type="STRING" id="1408163.A0A0F4YPT6"/>
<feature type="region of interest" description="Disordered" evidence="2">
    <location>
        <begin position="627"/>
        <end position="680"/>
    </location>
</feature>
<dbReference type="PRINTS" id="PR00700">
    <property type="entry name" value="PRTYPHPHTASE"/>
</dbReference>
<evidence type="ECO:0000256" key="2">
    <source>
        <dbReference type="SAM" id="MobiDB-lite"/>
    </source>
</evidence>
<dbReference type="Gene3D" id="3.90.190.10">
    <property type="entry name" value="Protein tyrosine phosphatase superfamily"/>
    <property type="match status" value="1"/>
</dbReference>
<dbReference type="OrthoDB" id="10253954at2759"/>
<name>A0A0F4YPT6_RASE3</name>
<dbReference type="FunFam" id="3.90.190.10:FF:000106">
    <property type="entry name" value="Protein-tyrosine phosphatase 2"/>
    <property type="match status" value="1"/>
</dbReference>
<organism evidence="5 6">
    <name type="scientific">Rasamsonia emersonii (strain ATCC 16479 / CBS 393.64 / IMI 116815)</name>
    <dbReference type="NCBI Taxonomy" id="1408163"/>
    <lineage>
        <taxon>Eukaryota</taxon>
        <taxon>Fungi</taxon>
        <taxon>Dikarya</taxon>
        <taxon>Ascomycota</taxon>
        <taxon>Pezizomycotina</taxon>
        <taxon>Eurotiomycetes</taxon>
        <taxon>Eurotiomycetidae</taxon>
        <taxon>Eurotiales</taxon>
        <taxon>Trichocomaceae</taxon>
        <taxon>Rasamsonia</taxon>
    </lineage>
</organism>
<comment type="similarity">
    <text evidence="1">Belongs to the protein-tyrosine phosphatase family. Non-receptor class subfamily.</text>
</comment>
<dbReference type="SMART" id="SM00404">
    <property type="entry name" value="PTPc_motif"/>
    <property type="match status" value="1"/>
</dbReference>
<dbReference type="Pfam" id="PF00102">
    <property type="entry name" value="Y_phosphatase"/>
    <property type="match status" value="1"/>
</dbReference>
<dbReference type="InterPro" id="IPR003595">
    <property type="entry name" value="Tyr_Pase_cat"/>
</dbReference>
<dbReference type="InterPro" id="IPR016130">
    <property type="entry name" value="Tyr_Pase_AS"/>
</dbReference>
<evidence type="ECO:0000259" key="3">
    <source>
        <dbReference type="PROSITE" id="PS50055"/>
    </source>
</evidence>
<dbReference type="GeneID" id="25318048"/>
<dbReference type="InterPro" id="IPR000387">
    <property type="entry name" value="Tyr_Pase_dom"/>
</dbReference>
<feature type="compositionally biased region" description="Polar residues" evidence="2">
    <location>
        <begin position="666"/>
        <end position="680"/>
    </location>
</feature>
<dbReference type="RefSeq" id="XP_013326899.1">
    <property type="nucleotide sequence ID" value="XM_013471445.1"/>
</dbReference>
<dbReference type="PANTHER" id="PTHR19134">
    <property type="entry name" value="RECEPTOR-TYPE TYROSINE-PROTEIN PHOSPHATASE"/>
    <property type="match status" value="1"/>
</dbReference>
<evidence type="ECO:0000313" key="5">
    <source>
        <dbReference type="EMBL" id="KKA20287.1"/>
    </source>
</evidence>
<gene>
    <name evidence="5" type="ORF">T310_5708</name>
</gene>
<feature type="domain" description="Tyrosine-protein phosphatase" evidence="3">
    <location>
        <begin position="312"/>
        <end position="617"/>
    </location>
</feature>
<evidence type="ECO:0000259" key="4">
    <source>
        <dbReference type="PROSITE" id="PS50056"/>
    </source>
</evidence>
<evidence type="ECO:0000256" key="1">
    <source>
        <dbReference type="ARBA" id="ARBA00009649"/>
    </source>
</evidence>
<dbReference type="PANTHER" id="PTHR19134:SF449">
    <property type="entry name" value="TYROSINE-PROTEIN PHOSPHATASE 1"/>
    <property type="match status" value="1"/>
</dbReference>
<dbReference type="CDD" id="cd18533">
    <property type="entry name" value="PTP_fungal"/>
    <property type="match status" value="1"/>
</dbReference>
<dbReference type="Proteomes" id="UP000053958">
    <property type="component" value="Unassembled WGS sequence"/>
</dbReference>
<keyword evidence="6" id="KW-1185">Reference proteome</keyword>
<dbReference type="InterPro" id="IPR000242">
    <property type="entry name" value="PTP_cat"/>
</dbReference>
<accession>A0A0F4YPT6</accession>
<dbReference type="GO" id="GO:0004725">
    <property type="term" value="F:protein tyrosine phosphatase activity"/>
    <property type="evidence" value="ECO:0007669"/>
    <property type="project" value="InterPro"/>
</dbReference>
<dbReference type="SUPFAM" id="SSF52799">
    <property type="entry name" value="(Phosphotyrosine protein) phosphatases II"/>
    <property type="match status" value="1"/>
</dbReference>